<comment type="caution">
    <text evidence="1">The sequence shown here is derived from an EMBL/GenBank/DDBJ whole genome shotgun (WGS) entry which is preliminary data.</text>
</comment>
<gene>
    <name evidence="1" type="ORF">ACFOUW_17320</name>
</gene>
<protein>
    <recommendedName>
        <fullName evidence="3">CopG family transcriptional regulator</fullName>
    </recommendedName>
</protein>
<keyword evidence="2" id="KW-1185">Reference proteome</keyword>
<accession>A0ABV7YCF0</accession>
<name>A0ABV7YCF0_9ACTN</name>
<dbReference type="RefSeq" id="WP_205118887.1">
    <property type="nucleotide sequence ID" value="NZ_JAFBCM010000001.1"/>
</dbReference>
<sequence>MASRKVTITISEELLKHAKELAKRAGMPLSTWIAGAAEHRARTEDGLAAVAEIEREEGPITPEERAWARAELARVDAEMRGALEPERQAG</sequence>
<organism evidence="1 2">
    <name type="scientific">Tenggerimyces flavus</name>
    <dbReference type="NCBI Taxonomy" id="1708749"/>
    <lineage>
        <taxon>Bacteria</taxon>
        <taxon>Bacillati</taxon>
        <taxon>Actinomycetota</taxon>
        <taxon>Actinomycetes</taxon>
        <taxon>Propionibacteriales</taxon>
        <taxon>Nocardioidaceae</taxon>
        <taxon>Tenggerimyces</taxon>
    </lineage>
</organism>
<proteinExistence type="predicted"/>
<dbReference type="EMBL" id="JBHRZH010000015">
    <property type="protein sequence ID" value="MFC3762607.1"/>
    <property type="molecule type" value="Genomic_DNA"/>
</dbReference>
<reference evidence="2" key="1">
    <citation type="journal article" date="2019" name="Int. J. Syst. Evol. Microbiol.">
        <title>The Global Catalogue of Microorganisms (GCM) 10K type strain sequencing project: providing services to taxonomists for standard genome sequencing and annotation.</title>
        <authorList>
            <consortium name="The Broad Institute Genomics Platform"/>
            <consortium name="The Broad Institute Genome Sequencing Center for Infectious Disease"/>
            <person name="Wu L."/>
            <person name="Ma J."/>
        </authorList>
    </citation>
    <scope>NUCLEOTIDE SEQUENCE [LARGE SCALE GENOMIC DNA]</scope>
    <source>
        <strain evidence="2">CGMCC 4.7241</strain>
    </source>
</reference>
<evidence type="ECO:0000313" key="2">
    <source>
        <dbReference type="Proteomes" id="UP001595699"/>
    </source>
</evidence>
<evidence type="ECO:0000313" key="1">
    <source>
        <dbReference type="EMBL" id="MFC3762607.1"/>
    </source>
</evidence>
<evidence type="ECO:0008006" key="3">
    <source>
        <dbReference type="Google" id="ProtNLM"/>
    </source>
</evidence>
<dbReference type="Proteomes" id="UP001595699">
    <property type="component" value="Unassembled WGS sequence"/>
</dbReference>